<name>A0A2H0VC06_9BACT</name>
<comment type="caution">
    <text evidence="4">The sequence shown here is derived from an EMBL/GenBank/DDBJ whole genome shotgun (WGS) entry which is preliminary data.</text>
</comment>
<dbReference type="InterPro" id="IPR023753">
    <property type="entry name" value="FAD/NAD-binding_dom"/>
</dbReference>
<dbReference type="Gene3D" id="3.50.50.60">
    <property type="entry name" value="FAD/NAD(P)-binding domain"/>
    <property type="match status" value="2"/>
</dbReference>
<evidence type="ECO:0000313" key="5">
    <source>
        <dbReference type="Proteomes" id="UP000229972"/>
    </source>
</evidence>
<dbReference type="EMBL" id="PFAL01000005">
    <property type="protein sequence ID" value="PIR95830.1"/>
    <property type="molecule type" value="Genomic_DNA"/>
</dbReference>
<dbReference type="GO" id="GO:0016491">
    <property type="term" value="F:oxidoreductase activity"/>
    <property type="evidence" value="ECO:0007669"/>
    <property type="project" value="UniProtKB-KW"/>
</dbReference>
<reference evidence="5" key="1">
    <citation type="submission" date="2017-09" db="EMBL/GenBank/DDBJ databases">
        <title>Depth-based differentiation of microbial function through sediment-hosted aquifers and enrichment of novel symbionts in the deep terrestrial subsurface.</title>
        <authorList>
            <person name="Probst A.J."/>
            <person name="Ladd B."/>
            <person name="Jarett J.K."/>
            <person name="Geller-Mcgrath D.E."/>
            <person name="Sieber C.M.K."/>
            <person name="Emerson J.B."/>
            <person name="Anantharaman K."/>
            <person name="Thomas B.C."/>
            <person name="Malmstrom R."/>
            <person name="Stieglmeier M."/>
            <person name="Klingl A."/>
            <person name="Woyke T."/>
            <person name="Ryan C.M."/>
            <person name="Banfield J.F."/>
        </authorList>
    </citation>
    <scope>NUCLEOTIDE SEQUENCE [LARGE SCALE GENOMIC DNA]</scope>
</reference>
<feature type="domain" description="FAD/NAD(P)-binding" evidence="3">
    <location>
        <begin position="6"/>
        <end position="183"/>
    </location>
</feature>
<dbReference type="InterPro" id="IPR050097">
    <property type="entry name" value="Ferredoxin-NADP_redctase_2"/>
</dbReference>
<keyword evidence="1" id="KW-0285">Flavoprotein</keyword>
<dbReference type="PRINTS" id="PR00368">
    <property type="entry name" value="FADPNR"/>
</dbReference>
<evidence type="ECO:0000256" key="1">
    <source>
        <dbReference type="ARBA" id="ARBA00022630"/>
    </source>
</evidence>
<dbReference type="AlphaFoldDB" id="A0A2H0VC06"/>
<evidence type="ECO:0000313" key="4">
    <source>
        <dbReference type="EMBL" id="PIR95830.1"/>
    </source>
</evidence>
<organism evidence="4 5">
    <name type="scientific">Candidatus Falkowbacteria bacterium CG10_big_fil_rev_8_21_14_0_10_37_18</name>
    <dbReference type="NCBI Taxonomy" id="1974562"/>
    <lineage>
        <taxon>Bacteria</taxon>
        <taxon>Candidatus Falkowiibacteriota</taxon>
    </lineage>
</organism>
<dbReference type="SUPFAM" id="SSF51905">
    <property type="entry name" value="FAD/NAD(P)-binding domain"/>
    <property type="match status" value="1"/>
</dbReference>
<evidence type="ECO:0000256" key="2">
    <source>
        <dbReference type="ARBA" id="ARBA00023002"/>
    </source>
</evidence>
<dbReference type="Pfam" id="PF07992">
    <property type="entry name" value="Pyr_redox_2"/>
    <property type="match status" value="1"/>
</dbReference>
<proteinExistence type="predicted"/>
<keyword evidence="2" id="KW-0560">Oxidoreductase</keyword>
<dbReference type="Proteomes" id="UP000229972">
    <property type="component" value="Unassembled WGS sequence"/>
</dbReference>
<gene>
    <name evidence="4" type="ORF">COT93_00375</name>
</gene>
<evidence type="ECO:0000259" key="3">
    <source>
        <dbReference type="Pfam" id="PF07992"/>
    </source>
</evidence>
<dbReference type="PANTHER" id="PTHR48105">
    <property type="entry name" value="THIOREDOXIN REDUCTASE 1-RELATED-RELATED"/>
    <property type="match status" value="1"/>
</dbReference>
<dbReference type="PRINTS" id="PR00469">
    <property type="entry name" value="PNDRDTASEII"/>
</dbReference>
<sequence length="197" mass="21738">MNNGTVHRHLGLPKEKELLGKGISYCATCDGMFFKNKTVAVIGGSDSALTSALYLADIADKVYLIYRGEKLRGEPAWIENIKQSKNIEVLLNSEVTELIGENKLEKIKISNGTQLEVNGLFIEIGTEPISYNFIKNLEINTDEKGYIEVNRAQQTSRAGIWAAGDMTTGSNNFRQIITACAEGAIAAENVFKYLKTR</sequence>
<accession>A0A2H0VC06</accession>
<dbReference type="InterPro" id="IPR036188">
    <property type="entry name" value="FAD/NAD-bd_sf"/>
</dbReference>
<protein>
    <recommendedName>
        <fullName evidence="3">FAD/NAD(P)-binding domain-containing protein</fullName>
    </recommendedName>
</protein>